<dbReference type="AlphaFoldDB" id="A0A1F6DCL4"/>
<gene>
    <name evidence="1" type="ORF">A3C89_02065</name>
</gene>
<organism evidence="1 2">
    <name type="scientific">Candidatus Kaiserbacteria bacterium RIFCSPHIGHO2_02_FULL_50_50</name>
    <dbReference type="NCBI Taxonomy" id="1798492"/>
    <lineage>
        <taxon>Bacteria</taxon>
        <taxon>Candidatus Kaiseribacteriota</taxon>
    </lineage>
</organism>
<accession>A0A1F6DCL4</accession>
<dbReference type="EMBL" id="MFLF01000020">
    <property type="protein sequence ID" value="OGG59169.1"/>
    <property type="molecule type" value="Genomic_DNA"/>
</dbReference>
<protein>
    <submittedName>
        <fullName evidence="1">Uncharacterized protein</fullName>
    </submittedName>
</protein>
<sequence>MHLQALTRQHAEMHRLFQALAKESWWKEYRRIIANYANTGGTAVSPNFALATGMGGHPLWCKVSRRPYGDSHLQFFHGENYLCVEEAVDVLLHPGTCLYAANPRRVLVNILLEVQTSLSTIQMKAEEVRDSSVLQTLSEFETMFYPRMRALLKTYQATSWENYNIFGWILRKFRALF</sequence>
<name>A0A1F6DCL4_9BACT</name>
<evidence type="ECO:0000313" key="1">
    <source>
        <dbReference type="EMBL" id="OGG59169.1"/>
    </source>
</evidence>
<reference evidence="1 2" key="1">
    <citation type="journal article" date="2016" name="Nat. Commun.">
        <title>Thousands of microbial genomes shed light on interconnected biogeochemical processes in an aquifer system.</title>
        <authorList>
            <person name="Anantharaman K."/>
            <person name="Brown C.T."/>
            <person name="Hug L.A."/>
            <person name="Sharon I."/>
            <person name="Castelle C.J."/>
            <person name="Probst A.J."/>
            <person name="Thomas B.C."/>
            <person name="Singh A."/>
            <person name="Wilkins M.J."/>
            <person name="Karaoz U."/>
            <person name="Brodie E.L."/>
            <person name="Williams K.H."/>
            <person name="Hubbard S.S."/>
            <person name="Banfield J.F."/>
        </authorList>
    </citation>
    <scope>NUCLEOTIDE SEQUENCE [LARGE SCALE GENOMIC DNA]</scope>
</reference>
<dbReference type="Proteomes" id="UP000178794">
    <property type="component" value="Unassembled WGS sequence"/>
</dbReference>
<proteinExistence type="predicted"/>
<comment type="caution">
    <text evidence="1">The sequence shown here is derived from an EMBL/GenBank/DDBJ whole genome shotgun (WGS) entry which is preliminary data.</text>
</comment>
<evidence type="ECO:0000313" key="2">
    <source>
        <dbReference type="Proteomes" id="UP000178794"/>
    </source>
</evidence>